<accession>A0A4P7P0T0</accession>
<keyword evidence="4" id="KW-1185">Reference proteome</keyword>
<dbReference type="GO" id="GO:0003677">
    <property type="term" value="F:DNA binding"/>
    <property type="evidence" value="ECO:0007669"/>
    <property type="project" value="UniProtKB-KW"/>
</dbReference>
<dbReference type="InterPro" id="IPR010982">
    <property type="entry name" value="Lambda_DNA-bd_dom_sf"/>
</dbReference>
<name>A0A4P7P0T0_9GAMM</name>
<dbReference type="SUPFAM" id="SSF47413">
    <property type="entry name" value="lambda repressor-like DNA-binding domains"/>
    <property type="match status" value="1"/>
</dbReference>
<dbReference type="AlphaFoldDB" id="A0A4P7P0T0"/>
<gene>
    <name evidence="3" type="ORF">GHNINEIG_01764</name>
</gene>
<evidence type="ECO:0000259" key="2">
    <source>
        <dbReference type="PROSITE" id="PS50943"/>
    </source>
</evidence>
<dbReference type="Pfam" id="PF01381">
    <property type="entry name" value="HTH_3"/>
    <property type="match status" value="1"/>
</dbReference>
<evidence type="ECO:0000313" key="4">
    <source>
        <dbReference type="Proteomes" id="UP000296201"/>
    </source>
</evidence>
<proteinExistence type="predicted"/>
<organism evidence="3 4">
    <name type="scientific">Hydrogenovibrio crunogenus</name>
    <dbReference type="NCBI Taxonomy" id="39765"/>
    <lineage>
        <taxon>Bacteria</taxon>
        <taxon>Pseudomonadati</taxon>
        <taxon>Pseudomonadota</taxon>
        <taxon>Gammaproteobacteria</taxon>
        <taxon>Thiotrichales</taxon>
        <taxon>Piscirickettsiaceae</taxon>
        <taxon>Hydrogenovibrio</taxon>
    </lineage>
</organism>
<sequence>MNKQPLSPEEKDQLLLDGIHAVLIGQQTEGELLRQLRKNLLGLTQQDYAELVGISRRTLSDIENGKTQASSTTLNQIFKPLGLKFGLVPRSPNLIAKLLNKTP</sequence>
<dbReference type="CDD" id="cd00093">
    <property type="entry name" value="HTH_XRE"/>
    <property type="match status" value="1"/>
</dbReference>
<dbReference type="InterPro" id="IPR050807">
    <property type="entry name" value="TransReg_Diox_bact_type"/>
</dbReference>
<dbReference type="GO" id="GO:0005829">
    <property type="term" value="C:cytosol"/>
    <property type="evidence" value="ECO:0007669"/>
    <property type="project" value="TreeGrafter"/>
</dbReference>
<dbReference type="PROSITE" id="PS50943">
    <property type="entry name" value="HTH_CROC1"/>
    <property type="match status" value="1"/>
</dbReference>
<dbReference type="OrthoDB" id="6958906at2"/>
<dbReference type="SMART" id="SM00530">
    <property type="entry name" value="HTH_XRE"/>
    <property type="match status" value="1"/>
</dbReference>
<protein>
    <submittedName>
        <fullName evidence="3">XRE family transcriptional regulator</fullName>
    </submittedName>
</protein>
<dbReference type="PANTHER" id="PTHR46797">
    <property type="entry name" value="HTH-TYPE TRANSCRIPTIONAL REGULATOR"/>
    <property type="match status" value="1"/>
</dbReference>
<dbReference type="PANTHER" id="PTHR46797:SF1">
    <property type="entry name" value="METHYLPHOSPHONATE SYNTHASE"/>
    <property type="match status" value="1"/>
</dbReference>
<dbReference type="EMBL" id="CP032096">
    <property type="protein sequence ID" value="QBZ83703.1"/>
    <property type="molecule type" value="Genomic_DNA"/>
</dbReference>
<evidence type="ECO:0000256" key="1">
    <source>
        <dbReference type="ARBA" id="ARBA00023125"/>
    </source>
</evidence>
<dbReference type="RefSeq" id="WP_135796300.1">
    <property type="nucleotide sequence ID" value="NZ_CP032096.1"/>
</dbReference>
<dbReference type="GO" id="GO:0003700">
    <property type="term" value="F:DNA-binding transcription factor activity"/>
    <property type="evidence" value="ECO:0007669"/>
    <property type="project" value="TreeGrafter"/>
</dbReference>
<dbReference type="Gene3D" id="1.10.260.40">
    <property type="entry name" value="lambda repressor-like DNA-binding domains"/>
    <property type="match status" value="1"/>
</dbReference>
<feature type="domain" description="HTH cro/C1-type" evidence="2">
    <location>
        <begin position="33"/>
        <end position="88"/>
    </location>
</feature>
<dbReference type="Proteomes" id="UP000296201">
    <property type="component" value="Chromosome"/>
</dbReference>
<dbReference type="InterPro" id="IPR001387">
    <property type="entry name" value="Cro/C1-type_HTH"/>
</dbReference>
<keyword evidence="1" id="KW-0238">DNA-binding</keyword>
<evidence type="ECO:0000313" key="3">
    <source>
        <dbReference type="EMBL" id="QBZ83703.1"/>
    </source>
</evidence>
<reference evidence="3 4" key="1">
    <citation type="submission" date="2018-08" db="EMBL/GenBank/DDBJ databases">
        <title>Horizontal acquisition of hydrogen conversion ability and other habitat adaptations in Hydrogenovibrio crunogenus strains.</title>
        <authorList>
            <person name="Gonnella G."/>
            <person name="Adam N."/>
            <person name="Perner M."/>
        </authorList>
    </citation>
    <scope>NUCLEOTIDE SEQUENCE [LARGE SCALE GENOMIC DNA]</scope>
    <source>
        <strain evidence="3 4">SP-41</strain>
    </source>
</reference>